<dbReference type="GO" id="GO:0016787">
    <property type="term" value="F:hydrolase activity"/>
    <property type="evidence" value="ECO:0007669"/>
    <property type="project" value="UniProtKB-KW"/>
</dbReference>
<gene>
    <name evidence="3" type="ORF">HNR21_003225</name>
</gene>
<keyword evidence="4" id="KW-1185">Reference proteome</keyword>
<dbReference type="Pfam" id="PF00561">
    <property type="entry name" value="Abhydrolase_1"/>
    <property type="match status" value="1"/>
</dbReference>
<dbReference type="InterPro" id="IPR000073">
    <property type="entry name" value="AB_hydrolase_1"/>
</dbReference>
<comment type="caution">
    <text evidence="3">The sequence shown here is derived from an EMBL/GenBank/DDBJ whole genome shotgun (WGS) entry which is preliminary data.</text>
</comment>
<dbReference type="SUPFAM" id="SSF53474">
    <property type="entry name" value="alpha/beta-Hydrolases"/>
    <property type="match status" value="1"/>
</dbReference>
<evidence type="ECO:0000313" key="4">
    <source>
        <dbReference type="Proteomes" id="UP000539313"/>
    </source>
</evidence>
<proteinExistence type="predicted"/>
<keyword evidence="1" id="KW-0378">Hydrolase</keyword>
<dbReference type="RefSeq" id="WP_182705842.1">
    <property type="nucleotide sequence ID" value="NZ_JACJII010000001.1"/>
</dbReference>
<sequence>MHTITANGLEFGYLAEGPPDGPLALCLHGFPDSAHTWRHLLPELAAAGYRAVAPFMRGYAPTSVPEDGAYQTGALGADANALHEALGGGPDAVLIGHDWGAAATYAALAQQPDRWRRAVTLALPPIPVVAAGFLSYEQLRRSFYIFVFQTPLAEMALNRAFVEGLWRDWSPGYDAAEDVRHVMDCLATPANIAAVVGYYRAMLDPSRHVPAYEAAQAAADKADKADKAGRPPVLYLHGVDDGCLSVETAGGATGPLEHLPPGSRVELVEGAGHFLHLERPGEVNAHVLGWLT</sequence>
<evidence type="ECO:0000256" key="1">
    <source>
        <dbReference type="ARBA" id="ARBA00022801"/>
    </source>
</evidence>
<organism evidence="3 4">
    <name type="scientific">Thermomonospora cellulosilytica</name>
    <dbReference type="NCBI Taxonomy" id="1411118"/>
    <lineage>
        <taxon>Bacteria</taxon>
        <taxon>Bacillati</taxon>
        <taxon>Actinomycetota</taxon>
        <taxon>Actinomycetes</taxon>
        <taxon>Streptosporangiales</taxon>
        <taxon>Thermomonosporaceae</taxon>
        <taxon>Thermomonospora</taxon>
    </lineage>
</organism>
<feature type="domain" description="AB hydrolase-1" evidence="2">
    <location>
        <begin position="25"/>
        <end position="280"/>
    </location>
</feature>
<dbReference type="Proteomes" id="UP000539313">
    <property type="component" value="Unassembled WGS sequence"/>
</dbReference>
<evidence type="ECO:0000259" key="2">
    <source>
        <dbReference type="Pfam" id="PF00561"/>
    </source>
</evidence>
<protein>
    <submittedName>
        <fullName evidence="3">Pimeloyl-ACP methyl ester carboxylesterase</fullName>
    </submittedName>
</protein>
<dbReference type="AlphaFoldDB" id="A0A7W3MYR3"/>
<dbReference type="InterPro" id="IPR000639">
    <property type="entry name" value="Epox_hydrolase-like"/>
</dbReference>
<accession>A0A7W3MYR3</accession>
<dbReference type="Gene3D" id="3.40.50.1820">
    <property type="entry name" value="alpha/beta hydrolase"/>
    <property type="match status" value="1"/>
</dbReference>
<dbReference type="EMBL" id="JACJII010000001">
    <property type="protein sequence ID" value="MBA9004343.1"/>
    <property type="molecule type" value="Genomic_DNA"/>
</dbReference>
<evidence type="ECO:0000313" key="3">
    <source>
        <dbReference type="EMBL" id="MBA9004343.1"/>
    </source>
</evidence>
<dbReference type="InterPro" id="IPR029058">
    <property type="entry name" value="AB_hydrolase_fold"/>
</dbReference>
<dbReference type="PRINTS" id="PR00412">
    <property type="entry name" value="EPOXHYDRLASE"/>
</dbReference>
<dbReference type="PANTHER" id="PTHR43329">
    <property type="entry name" value="EPOXIDE HYDROLASE"/>
    <property type="match status" value="1"/>
</dbReference>
<name>A0A7W3MYR3_9ACTN</name>
<reference evidence="3 4" key="1">
    <citation type="submission" date="2020-08" db="EMBL/GenBank/DDBJ databases">
        <title>Sequencing the genomes of 1000 actinobacteria strains.</title>
        <authorList>
            <person name="Klenk H.-P."/>
        </authorList>
    </citation>
    <scope>NUCLEOTIDE SEQUENCE [LARGE SCALE GENOMIC DNA]</scope>
    <source>
        <strain evidence="3 4">DSM 45823</strain>
    </source>
</reference>